<dbReference type="InterPro" id="IPR017452">
    <property type="entry name" value="GPCR_Rhodpsn_7TM"/>
</dbReference>
<evidence type="ECO:0000256" key="4">
    <source>
        <dbReference type="ARBA" id="ARBA00022989"/>
    </source>
</evidence>
<gene>
    <name evidence="11" type="ORF">AFUS01_LOCUS7127</name>
</gene>
<feature type="transmembrane region" description="Helical" evidence="9">
    <location>
        <begin position="261"/>
        <end position="282"/>
    </location>
</feature>
<dbReference type="PANTHER" id="PTHR45695:SF9">
    <property type="entry name" value="LEUCOKININ RECEPTOR"/>
    <property type="match status" value="1"/>
</dbReference>
<dbReference type="InterPro" id="IPR000276">
    <property type="entry name" value="GPCR_Rhodpsn"/>
</dbReference>
<evidence type="ECO:0000256" key="5">
    <source>
        <dbReference type="ARBA" id="ARBA00023040"/>
    </source>
</evidence>
<reference evidence="11" key="1">
    <citation type="submission" date="2021-06" db="EMBL/GenBank/DDBJ databases">
        <authorList>
            <person name="Hodson N. C."/>
            <person name="Mongue J. A."/>
            <person name="Jaron S. K."/>
        </authorList>
    </citation>
    <scope>NUCLEOTIDE SEQUENCE</scope>
</reference>
<sequence>MISNNSEAFLNFNETTAVPGIVTPYWDGADTEDGISVTENLTKNWQYYVSHVGEKMVIVSVFNVIGNATILLLILCRPTFRKPANYLIGNLSAASLLYMTAVMVHRLERSEGLWSYGPRTCRIIPVLHKIPGSVVSLTLMSISSDRSRIIRNPFESSKITPVGRIITIWLLSVFIVLPYGIAKRFEETKPEHYKCIKVPLWNNPLYNILYGLVALAVIHIIPAFVLLKDVCKMLSTMKFLSLWPRQVWKNEDRRVTLMRNACIYALIFTVCWLPTGICRFFLDLPPGVISRPLRDNFRYYWEGLRYVGYVYVALHPLLLFLLSHDLRQHISLCCV</sequence>
<evidence type="ECO:0000256" key="8">
    <source>
        <dbReference type="ARBA" id="ARBA00023224"/>
    </source>
</evidence>
<dbReference type="Pfam" id="PF00001">
    <property type="entry name" value="7tm_1"/>
    <property type="match status" value="1"/>
</dbReference>
<evidence type="ECO:0000313" key="12">
    <source>
        <dbReference type="Proteomes" id="UP000708208"/>
    </source>
</evidence>
<organism evidence="11 12">
    <name type="scientific">Allacma fusca</name>
    <dbReference type="NCBI Taxonomy" id="39272"/>
    <lineage>
        <taxon>Eukaryota</taxon>
        <taxon>Metazoa</taxon>
        <taxon>Ecdysozoa</taxon>
        <taxon>Arthropoda</taxon>
        <taxon>Hexapoda</taxon>
        <taxon>Collembola</taxon>
        <taxon>Symphypleona</taxon>
        <taxon>Sminthuridae</taxon>
        <taxon>Allacma</taxon>
    </lineage>
</organism>
<dbReference type="EMBL" id="CAJVCH010047863">
    <property type="protein sequence ID" value="CAG7717686.1"/>
    <property type="molecule type" value="Genomic_DNA"/>
</dbReference>
<protein>
    <recommendedName>
        <fullName evidence="10">G-protein coupled receptors family 1 profile domain-containing protein</fullName>
    </recommendedName>
</protein>
<dbReference type="GO" id="GO:0004930">
    <property type="term" value="F:G protein-coupled receptor activity"/>
    <property type="evidence" value="ECO:0007669"/>
    <property type="project" value="UniProtKB-KW"/>
</dbReference>
<evidence type="ECO:0000256" key="9">
    <source>
        <dbReference type="SAM" id="Phobius"/>
    </source>
</evidence>
<feature type="transmembrane region" description="Helical" evidence="9">
    <location>
        <begin position="162"/>
        <end position="181"/>
    </location>
</feature>
<keyword evidence="12" id="KW-1185">Reference proteome</keyword>
<feature type="domain" description="G-protein coupled receptors family 1 profile" evidence="10">
    <location>
        <begin position="66"/>
        <end position="319"/>
    </location>
</feature>
<dbReference type="PANTHER" id="PTHR45695">
    <property type="entry name" value="LEUCOKININ RECEPTOR-RELATED"/>
    <property type="match status" value="1"/>
</dbReference>
<evidence type="ECO:0000313" key="11">
    <source>
        <dbReference type="EMBL" id="CAG7717686.1"/>
    </source>
</evidence>
<comment type="similarity">
    <text evidence="2">Belongs to the G-protein coupled receptor 1 family.</text>
</comment>
<evidence type="ECO:0000256" key="7">
    <source>
        <dbReference type="ARBA" id="ARBA00023170"/>
    </source>
</evidence>
<keyword evidence="4 9" id="KW-1133">Transmembrane helix</keyword>
<keyword evidence="5" id="KW-0297">G-protein coupled receptor</keyword>
<dbReference type="SUPFAM" id="SSF81321">
    <property type="entry name" value="Family A G protein-coupled receptor-like"/>
    <property type="match status" value="1"/>
</dbReference>
<evidence type="ECO:0000259" key="10">
    <source>
        <dbReference type="PROSITE" id="PS50262"/>
    </source>
</evidence>
<comment type="subcellular location">
    <subcellularLocation>
        <location evidence="1">Membrane</location>
        <topology evidence="1">Multi-pass membrane protein</topology>
    </subcellularLocation>
</comment>
<evidence type="ECO:0000256" key="1">
    <source>
        <dbReference type="ARBA" id="ARBA00004141"/>
    </source>
</evidence>
<keyword evidence="6 9" id="KW-0472">Membrane</keyword>
<dbReference type="PROSITE" id="PS50262">
    <property type="entry name" value="G_PROTEIN_RECEP_F1_2"/>
    <property type="match status" value="1"/>
</dbReference>
<dbReference type="GO" id="GO:0005886">
    <property type="term" value="C:plasma membrane"/>
    <property type="evidence" value="ECO:0007669"/>
    <property type="project" value="TreeGrafter"/>
</dbReference>
<keyword evidence="8" id="KW-0807">Transducer</keyword>
<feature type="transmembrane region" description="Helical" evidence="9">
    <location>
        <begin position="56"/>
        <end position="76"/>
    </location>
</feature>
<proteinExistence type="inferred from homology"/>
<feature type="transmembrane region" description="Helical" evidence="9">
    <location>
        <begin position="208"/>
        <end position="227"/>
    </location>
</feature>
<dbReference type="Proteomes" id="UP000708208">
    <property type="component" value="Unassembled WGS sequence"/>
</dbReference>
<keyword evidence="3 9" id="KW-0812">Transmembrane</keyword>
<keyword evidence="7" id="KW-0675">Receptor</keyword>
<feature type="transmembrane region" description="Helical" evidence="9">
    <location>
        <begin position="306"/>
        <end position="322"/>
    </location>
</feature>
<dbReference type="AlphaFoldDB" id="A0A8J2JDQ3"/>
<evidence type="ECO:0000256" key="6">
    <source>
        <dbReference type="ARBA" id="ARBA00023136"/>
    </source>
</evidence>
<evidence type="ECO:0000256" key="2">
    <source>
        <dbReference type="ARBA" id="ARBA00010663"/>
    </source>
</evidence>
<accession>A0A8J2JDQ3</accession>
<comment type="caution">
    <text evidence="11">The sequence shown here is derived from an EMBL/GenBank/DDBJ whole genome shotgun (WGS) entry which is preliminary data.</text>
</comment>
<dbReference type="CDD" id="cd00637">
    <property type="entry name" value="7tm_classA_rhodopsin-like"/>
    <property type="match status" value="1"/>
</dbReference>
<evidence type="ECO:0000256" key="3">
    <source>
        <dbReference type="ARBA" id="ARBA00022692"/>
    </source>
</evidence>
<dbReference type="OrthoDB" id="10049706at2759"/>
<name>A0A8J2JDQ3_9HEXA</name>